<feature type="transmembrane region" description="Helical" evidence="7">
    <location>
        <begin position="1038"/>
        <end position="1060"/>
    </location>
</feature>
<dbReference type="EMBL" id="KN716613">
    <property type="protein sequence ID" value="KJH42898.1"/>
    <property type="molecule type" value="Genomic_DNA"/>
</dbReference>
<feature type="transmembrane region" description="Helical" evidence="7">
    <location>
        <begin position="541"/>
        <end position="559"/>
    </location>
</feature>
<dbReference type="STRING" id="29172.A0A0D8XE70"/>
<proteinExistence type="inferred from homology"/>
<name>A0A0D8XE70_DICVI</name>
<evidence type="ECO:0000256" key="6">
    <source>
        <dbReference type="ARBA" id="ARBA00023180"/>
    </source>
</evidence>
<feature type="domain" description="SSD" evidence="8">
    <location>
        <begin position="542"/>
        <end position="650"/>
    </location>
</feature>
<dbReference type="InterPro" id="IPR000731">
    <property type="entry name" value="SSD"/>
</dbReference>
<evidence type="ECO:0000256" key="5">
    <source>
        <dbReference type="ARBA" id="ARBA00023136"/>
    </source>
</evidence>
<accession>A0A0D8XE70</accession>
<feature type="transmembrane region" description="Helical" evidence="7">
    <location>
        <begin position="571"/>
        <end position="590"/>
    </location>
</feature>
<evidence type="ECO:0000313" key="10">
    <source>
        <dbReference type="Proteomes" id="UP000053766"/>
    </source>
</evidence>
<feature type="transmembrane region" description="Helical" evidence="7">
    <location>
        <begin position="1134"/>
        <end position="1153"/>
    </location>
</feature>
<evidence type="ECO:0000313" key="9">
    <source>
        <dbReference type="EMBL" id="KJH42898.1"/>
    </source>
</evidence>
<sequence length="1258" mass="142652">MKVHPDTSAPRKKQMNPIRQFLERKLIGNFDSADFTDAWRQKFSHAPTWCDADMSLQQINRGVASGNRIALYARSFFQYYLFQIGCFVQKWAWTTVIISLFLYTICCIGLKNVIIETDIVKLWVQQGGRLNEEINFLSKVQAEANRITKRAAGVEPITPEVRRGPELPRENGLGGGFQLVIQTPTHEKENVLSKESLLRHVKLMEEIANYEVEMYDDAEVSEFITSLPKGNVTWKNLNPTAVMTEVGQLFDLGPIGNFFERAGIGAAYLDRPCIDPLDHECPKTAPNYFDRCSALEKFNEWNMAKSETEKIQLERKPLPEKQDSVNDSSQLTETILTDIFGRKKRDTSSAKKDEDYYAYESDADYDVTGIGNTSFSSKSKMDPKELMCLEYGESLLKWMRSNPDRWGEFLTQKELPQNPVYEKVMTGGCKGFGKRIMEWPEDLIIGEQLIRSVFWLLFTNKFESISFYGKKFLKQKKETHPNLDIDRWNPGWASDIIFSWQRNFTKKLYGHEANNNTEEIRVFHPLASTSIADMLEEFSQFNYTIIIMGYVLMIIYAAFTQARIDGRWLAIKSNVALSFIGVILVTYSSICGLGMTTALGINFNAATTQIVPFLSLGLGIDDMFLLLHNYDEIIHTMRKNEMGILLKETGLNEFMRLCDFKTAVLLAFNLISLMFIFPAFIGLDLRRVRAGRRDLAYCGPINEEQFEKEEKQCDSSGLPCSVSSKRDLTTPTYIEAYTRDQPWYTVGGFLTNIYIPALKRPFIKALVLLVTISGVVFGLYGMYTTTLGLELADVLPENTAPAAFMRAREKYFSFYPMFAVLRAKTIDIPNQQQLIEEYREAMGSTAYIVKANGKLQPYWMSMLRTWLESLQIALENEINNGTMDPITGMPIKGKPKPSPEAMIARRLVCSYGQNYNCTGRIGFVKMVENGIIRPESFYNYLTGWYNVDNMMYYVSQASFQPTPPSWQMGPSESVIPPARPLLYCQIPFYQTNLTDTPVTVNMIQEVRSVCDTFTEKGLPNFPSGLAFTFWEQYLFLRWNLFCAICIIAFAVFAVISLLMFNPIFLKVMVIVVIITIELGGFMGVFGIKMNPISAVTLISAVGIGVEFTAHVVLAFLTALGTVDDRLESCLQHMFVPVFHGAISTLLGIVMLAFSEFDFVVKYFFTVMTMLVLLAIFNGLCLLPVLLTLVGPDPELIPNDGSCRLPAPPPLIEQYKKKVAKNVESGLRYRKGGDVEMSTAKIVPSDEKNDEDNVSSNRL</sequence>
<dbReference type="OrthoDB" id="5873834at2759"/>
<dbReference type="GO" id="GO:0045879">
    <property type="term" value="P:negative regulation of smoothened signaling pathway"/>
    <property type="evidence" value="ECO:0007669"/>
    <property type="project" value="TreeGrafter"/>
</dbReference>
<dbReference type="Proteomes" id="UP000053766">
    <property type="component" value="Unassembled WGS sequence"/>
</dbReference>
<keyword evidence="5 7" id="KW-0472">Membrane</keyword>
<feature type="transmembrane region" description="Helical" evidence="7">
    <location>
        <begin position="663"/>
        <end position="683"/>
    </location>
</feature>
<dbReference type="AlphaFoldDB" id="A0A0D8XE70"/>
<keyword evidence="10" id="KW-1185">Reference proteome</keyword>
<reference evidence="9 10" key="1">
    <citation type="submission" date="2013-11" db="EMBL/GenBank/DDBJ databases">
        <title>Draft genome of the bovine lungworm Dictyocaulus viviparus.</title>
        <authorList>
            <person name="Mitreva M."/>
        </authorList>
    </citation>
    <scope>NUCLEOTIDE SEQUENCE [LARGE SCALE GENOMIC DNA]</scope>
    <source>
        <strain evidence="9 10">HannoverDv2000</strain>
    </source>
</reference>
<feature type="transmembrane region" description="Helical" evidence="7">
    <location>
        <begin position="1093"/>
        <end position="1122"/>
    </location>
</feature>
<dbReference type="PANTHER" id="PTHR46022">
    <property type="entry name" value="PROTEIN PATCHED"/>
    <property type="match status" value="1"/>
</dbReference>
<protein>
    <submittedName>
        <fullName evidence="9">Patched family protein</fullName>
    </submittedName>
</protein>
<feature type="transmembrane region" description="Helical" evidence="7">
    <location>
        <begin position="762"/>
        <end position="783"/>
    </location>
</feature>
<dbReference type="Pfam" id="PF12349">
    <property type="entry name" value="Sterol-sensing"/>
    <property type="match status" value="1"/>
</dbReference>
<evidence type="ECO:0000256" key="4">
    <source>
        <dbReference type="ARBA" id="ARBA00022989"/>
    </source>
</evidence>
<dbReference type="PROSITE" id="PS50156">
    <property type="entry name" value="SSD"/>
    <property type="match status" value="1"/>
</dbReference>
<evidence type="ECO:0000256" key="2">
    <source>
        <dbReference type="ARBA" id="ARBA00005585"/>
    </source>
</evidence>
<keyword evidence="4 7" id="KW-1133">Transmembrane helix</keyword>
<comment type="similarity">
    <text evidence="2">Belongs to the patched family.</text>
</comment>
<feature type="transmembrane region" description="Helical" evidence="7">
    <location>
        <begin position="1159"/>
        <end position="1186"/>
    </location>
</feature>
<dbReference type="GO" id="GO:0097108">
    <property type="term" value="F:hedgehog family protein binding"/>
    <property type="evidence" value="ECO:0007669"/>
    <property type="project" value="TreeGrafter"/>
</dbReference>
<gene>
    <name evidence="9" type="ORF">DICVIV_11112</name>
</gene>
<feature type="transmembrane region" description="Helical" evidence="7">
    <location>
        <begin position="1067"/>
        <end position="1087"/>
    </location>
</feature>
<evidence type="ECO:0000256" key="1">
    <source>
        <dbReference type="ARBA" id="ARBA00004141"/>
    </source>
</evidence>
<reference evidence="10" key="2">
    <citation type="journal article" date="2016" name="Sci. Rep.">
        <title>Dictyocaulus viviparus genome, variome and transcriptome elucidate lungworm biology and support future intervention.</title>
        <authorList>
            <person name="McNulty S.N."/>
            <person name="Strube C."/>
            <person name="Rosa B.A."/>
            <person name="Martin J.C."/>
            <person name="Tyagi R."/>
            <person name="Choi Y.J."/>
            <person name="Wang Q."/>
            <person name="Hallsworth Pepin K."/>
            <person name="Zhang X."/>
            <person name="Ozersky P."/>
            <person name="Wilson R.K."/>
            <person name="Sternberg P.W."/>
            <person name="Gasser R.B."/>
            <person name="Mitreva M."/>
        </authorList>
    </citation>
    <scope>NUCLEOTIDE SEQUENCE [LARGE SCALE GENOMIC DNA]</scope>
    <source>
        <strain evidence="10">HannoverDv2000</strain>
    </source>
</reference>
<comment type="subcellular location">
    <subcellularLocation>
        <location evidence="1">Membrane</location>
        <topology evidence="1">Multi-pass membrane protein</topology>
    </subcellularLocation>
</comment>
<organism evidence="9 10">
    <name type="scientific">Dictyocaulus viviparus</name>
    <name type="common">Bovine lungworm</name>
    <dbReference type="NCBI Taxonomy" id="29172"/>
    <lineage>
        <taxon>Eukaryota</taxon>
        <taxon>Metazoa</taxon>
        <taxon>Ecdysozoa</taxon>
        <taxon>Nematoda</taxon>
        <taxon>Chromadorea</taxon>
        <taxon>Rhabditida</taxon>
        <taxon>Rhabditina</taxon>
        <taxon>Rhabditomorpha</taxon>
        <taxon>Strongyloidea</taxon>
        <taxon>Metastrongylidae</taxon>
        <taxon>Dictyocaulus</taxon>
    </lineage>
</organism>
<dbReference type="InterPro" id="IPR053958">
    <property type="entry name" value="HMGCR/SNAP/NPC1-like_SSD"/>
</dbReference>
<evidence type="ECO:0000256" key="7">
    <source>
        <dbReference type="SAM" id="Phobius"/>
    </source>
</evidence>
<dbReference type="SUPFAM" id="SSF82866">
    <property type="entry name" value="Multidrug efflux transporter AcrB transmembrane domain"/>
    <property type="match status" value="2"/>
</dbReference>
<keyword evidence="6" id="KW-0325">Glycoprotein</keyword>
<evidence type="ECO:0000256" key="3">
    <source>
        <dbReference type="ARBA" id="ARBA00022692"/>
    </source>
</evidence>
<dbReference type="GO" id="GO:0005119">
    <property type="term" value="F:smoothened binding"/>
    <property type="evidence" value="ECO:0007669"/>
    <property type="project" value="TreeGrafter"/>
</dbReference>
<keyword evidence="3 7" id="KW-0812">Transmembrane</keyword>
<dbReference type="GO" id="GO:0008158">
    <property type="term" value="F:hedgehog receptor activity"/>
    <property type="evidence" value="ECO:0007669"/>
    <property type="project" value="TreeGrafter"/>
</dbReference>
<dbReference type="GO" id="GO:0005886">
    <property type="term" value="C:plasma membrane"/>
    <property type="evidence" value="ECO:0007669"/>
    <property type="project" value="TreeGrafter"/>
</dbReference>
<evidence type="ECO:0000259" key="8">
    <source>
        <dbReference type="PROSITE" id="PS50156"/>
    </source>
</evidence>
<dbReference type="Gene3D" id="1.20.1640.10">
    <property type="entry name" value="Multidrug efflux transporter AcrB transmembrane domain"/>
    <property type="match status" value="1"/>
</dbReference>
<dbReference type="PANTHER" id="PTHR46022:SF6">
    <property type="entry name" value="PROTEIN PATCHED HOMOLOG 3"/>
    <property type="match status" value="1"/>
</dbReference>